<feature type="chain" id="PRO_5034655641" description="Malate dehydrogenase" evidence="1">
    <location>
        <begin position="18"/>
        <end position="229"/>
    </location>
</feature>
<sequence>MLAITFLTLVLASCAHAAPGSHHTSCDISKAKIAYPKGQAPLPAPTAKPSYVAVAIGTQNYTCSSAGTYTIVGAVAELFDIGCLYNAPLFSNIADAAYQIWDAAPPILTAQTIISFLHATTTPAVLGQHYYVPNASGTGSSPKWDFTSQGTTNGNPDAYVVAAKSAGFVAPTGTKDVDWVLLKSVAGSLATEIYRVDTRGGQPPATCTPGTADIAVKYAAKYWLMGSSL</sequence>
<dbReference type="PANTHER" id="PTHR35567">
    <property type="entry name" value="MALATE DEHYDROGENASE (AFU_ORTHOLOGUE AFUA_2G13800)"/>
    <property type="match status" value="1"/>
</dbReference>
<comment type="caution">
    <text evidence="2">The sequence shown here is derived from an EMBL/GenBank/DDBJ whole genome shotgun (WGS) entry which is preliminary data.</text>
</comment>
<evidence type="ECO:0000313" key="2">
    <source>
        <dbReference type="EMBL" id="KAF5379016.1"/>
    </source>
</evidence>
<proteinExistence type="predicted"/>
<dbReference type="InterPro" id="IPR021851">
    <property type="entry name" value="DUF3455"/>
</dbReference>
<dbReference type="Proteomes" id="UP000565441">
    <property type="component" value="Unassembled WGS sequence"/>
</dbReference>
<reference evidence="2 3" key="1">
    <citation type="journal article" date="2020" name="ISME J.">
        <title>Uncovering the hidden diversity of litter-decomposition mechanisms in mushroom-forming fungi.</title>
        <authorList>
            <person name="Floudas D."/>
            <person name="Bentzer J."/>
            <person name="Ahren D."/>
            <person name="Johansson T."/>
            <person name="Persson P."/>
            <person name="Tunlid A."/>
        </authorList>
    </citation>
    <scope>NUCLEOTIDE SEQUENCE [LARGE SCALE GENOMIC DNA]</scope>
    <source>
        <strain evidence="2 3">CBS 661.87</strain>
    </source>
</reference>
<name>A0A8H5H9A4_9AGAR</name>
<evidence type="ECO:0008006" key="4">
    <source>
        <dbReference type="Google" id="ProtNLM"/>
    </source>
</evidence>
<protein>
    <recommendedName>
        <fullName evidence="4">Malate dehydrogenase</fullName>
    </recommendedName>
</protein>
<gene>
    <name evidence="2" type="ORF">D9615_006059</name>
</gene>
<evidence type="ECO:0000256" key="1">
    <source>
        <dbReference type="SAM" id="SignalP"/>
    </source>
</evidence>
<dbReference type="AlphaFoldDB" id="A0A8H5H9A4"/>
<dbReference type="Pfam" id="PF11937">
    <property type="entry name" value="DUF3455"/>
    <property type="match status" value="1"/>
</dbReference>
<feature type="signal peptide" evidence="1">
    <location>
        <begin position="1"/>
        <end position="17"/>
    </location>
</feature>
<dbReference type="OrthoDB" id="1859733at2759"/>
<dbReference type="EMBL" id="JAACJP010000017">
    <property type="protein sequence ID" value="KAF5379016.1"/>
    <property type="molecule type" value="Genomic_DNA"/>
</dbReference>
<organism evidence="2 3">
    <name type="scientific">Tricholomella constricta</name>
    <dbReference type="NCBI Taxonomy" id="117010"/>
    <lineage>
        <taxon>Eukaryota</taxon>
        <taxon>Fungi</taxon>
        <taxon>Dikarya</taxon>
        <taxon>Basidiomycota</taxon>
        <taxon>Agaricomycotina</taxon>
        <taxon>Agaricomycetes</taxon>
        <taxon>Agaricomycetidae</taxon>
        <taxon>Agaricales</taxon>
        <taxon>Tricholomatineae</taxon>
        <taxon>Lyophyllaceae</taxon>
        <taxon>Tricholomella</taxon>
    </lineage>
</organism>
<dbReference type="PANTHER" id="PTHR35567:SF1">
    <property type="entry name" value="CONSERVED FUNGAL PROTEIN (AFU_ORTHOLOGUE AFUA_1G14230)"/>
    <property type="match status" value="1"/>
</dbReference>
<accession>A0A8H5H9A4</accession>
<evidence type="ECO:0000313" key="3">
    <source>
        <dbReference type="Proteomes" id="UP000565441"/>
    </source>
</evidence>
<keyword evidence="3" id="KW-1185">Reference proteome</keyword>
<keyword evidence="1" id="KW-0732">Signal</keyword>